<feature type="binding site" evidence="1">
    <location>
        <position position="290"/>
    </location>
    <ligand>
        <name>Mg(2+)</name>
        <dbReference type="ChEBI" id="CHEBI:18420"/>
        <label>1</label>
    </ligand>
</feature>
<keyword evidence="1" id="KW-0460">Magnesium</keyword>
<dbReference type="EMBL" id="SDOZ01000002">
    <property type="protein sequence ID" value="RXZ61042.1"/>
    <property type="molecule type" value="Genomic_DNA"/>
</dbReference>
<keyword evidence="2" id="KW-0378">Hydrolase</keyword>
<dbReference type="AlphaFoldDB" id="A0A4Q2KC26"/>
<dbReference type="Proteomes" id="UP000291269">
    <property type="component" value="Unassembled WGS sequence"/>
</dbReference>
<evidence type="ECO:0000256" key="1">
    <source>
        <dbReference type="PIRSR" id="PIRSR605502-1"/>
    </source>
</evidence>
<comment type="cofactor">
    <cofactor evidence="1">
        <name>Mg(2+)</name>
        <dbReference type="ChEBI" id="CHEBI:18420"/>
    </cofactor>
    <text evidence="1">Binds 2 magnesium ions per subunit.</text>
</comment>
<dbReference type="GO" id="GO:0016787">
    <property type="term" value="F:hydrolase activity"/>
    <property type="evidence" value="ECO:0007669"/>
    <property type="project" value="UniProtKB-KW"/>
</dbReference>
<keyword evidence="1" id="KW-0479">Metal-binding</keyword>
<dbReference type="SUPFAM" id="SSF101478">
    <property type="entry name" value="ADP-ribosylglycohydrolase"/>
    <property type="match status" value="1"/>
</dbReference>
<comment type="caution">
    <text evidence="2">The sequence shown here is derived from an EMBL/GenBank/DDBJ whole genome shotgun (WGS) entry which is preliminary data.</text>
</comment>
<proteinExistence type="predicted"/>
<organism evidence="2 3">
    <name type="scientific">Candidatus Borkfalkia ceftriaxoniphila</name>
    <dbReference type="NCBI Taxonomy" id="2508949"/>
    <lineage>
        <taxon>Bacteria</taxon>
        <taxon>Bacillati</taxon>
        <taxon>Bacillota</taxon>
        <taxon>Clostridia</taxon>
        <taxon>Christensenellales</taxon>
        <taxon>Christensenellaceae</taxon>
        <taxon>Candidatus Borkfalkia</taxon>
    </lineage>
</organism>
<dbReference type="OrthoDB" id="9798107at2"/>
<dbReference type="Gene3D" id="1.10.4080.10">
    <property type="entry name" value="ADP-ribosylation/Crystallin J1"/>
    <property type="match status" value="1"/>
</dbReference>
<keyword evidence="3" id="KW-1185">Reference proteome</keyword>
<sequence length="499" mass="55684">MIVNEKSIQNKVLGCWFGKNIGGTLGAPFEWRRQINHVTDYTQDLGGKALPNDDLDIQLLWLIALEERKLNVDTRDLAYYFSIFVTPHWGEYGTAKTNMKLGMESPFCGLENNAYRHSCGSYIRSEIWACIAAGTPELAVRYMMADSAIDHGGNTEGTYAAVMVAAMEAAAFVESDVNKLIEIGLSYIPEGCDVAAVTRLVQDCYRSGKSYLEARDEVLRLYRGAPFSYDDGKKIVVLCDERDREMGFADGVKGYDVVDNFGIIMIGLLYGQGDFGNTLCYAVNCGEDTDCTAATLGSMLGIIYGAEKIPEKWLRPIGSQISTLCLNHGEIEGMVPKTVEELTERTMRLMRMSDALNDLNLGTTPVTDLICPPLLRNKLYARADCAVYDFKFFEIAVSYPDGIYLKGNSGKVRIRVENKFRVTENVAYRWFAEEGFATDYAEGYVYLSRNTYGDPSCEMDFTFSTEGNPKLKNRFVFQLTAEGRASAMTVPVLFLKGRE</sequence>
<name>A0A4Q2KC26_9FIRM</name>
<dbReference type="InterPro" id="IPR036705">
    <property type="entry name" value="Ribosyl_crysJ1_sf"/>
</dbReference>
<dbReference type="RefSeq" id="WP_129223322.1">
    <property type="nucleotide sequence ID" value="NZ_SDOZ01000002.1"/>
</dbReference>
<reference evidence="2 3" key="1">
    <citation type="journal article" date="2019" name="Gut">
        <title>Antibiotics-induced monodominance of a novel gut bacterial order.</title>
        <authorList>
            <person name="Hildebrand F."/>
            <person name="Moitinho-Silva L."/>
            <person name="Blasche S."/>
            <person name="Jahn M.T."/>
            <person name="Gossmann T.I."/>
            <person name="Heuerta-Cepas J."/>
            <person name="Hercog R."/>
            <person name="Luetge M."/>
            <person name="Bahram M."/>
            <person name="Pryszlak A."/>
            <person name="Alves R.J."/>
            <person name="Waszak S.M."/>
            <person name="Zhu A."/>
            <person name="Ye L."/>
            <person name="Costea P.I."/>
            <person name="Aalvink S."/>
            <person name="Belzer C."/>
            <person name="Forslund S.K."/>
            <person name="Sunagawa S."/>
            <person name="Hentschel U."/>
            <person name="Merten C."/>
            <person name="Patil K.R."/>
            <person name="Benes V."/>
            <person name="Bork P."/>
        </authorList>
    </citation>
    <scope>NUCLEOTIDE SEQUENCE [LARGE SCALE GENOMIC DNA]</scope>
    <source>
        <strain evidence="2 3">HDS1380</strain>
    </source>
</reference>
<protein>
    <submittedName>
        <fullName evidence="2">ADP-ribosylglycohydrolase family protein</fullName>
    </submittedName>
</protein>
<feature type="binding site" evidence="1">
    <location>
        <position position="53"/>
    </location>
    <ligand>
        <name>Mg(2+)</name>
        <dbReference type="ChEBI" id="CHEBI:18420"/>
        <label>1</label>
    </ligand>
</feature>
<dbReference type="InterPro" id="IPR005502">
    <property type="entry name" value="Ribosyl_crysJ1"/>
</dbReference>
<dbReference type="Pfam" id="PF03747">
    <property type="entry name" value="ADP_ribosyl_GH"/>
    <property type="match status" value="1"/>
</dbReference>
<feature type="binding site" evidence="1">
    <location>
        <position position="288"/>
    </location>
    <ligand>
        <name>Mg(2+)</name>
        <dbReference type="ChEBI" id="CHEBI:18420"/>
        <label>1</label>
    </ligand>
</feature>
<gene>
    <name evidence="2" type="ORF">ESZ91_01260</name>
</gene>
<dbReference type="GO" id="GO:0046872">
    <property type="term" value="F:metal ion binding"/>
    <property type="evidence" value="ECO:0007669"/>
    <property type="project" value="UniProtKB-KW"/>
</dbReference>
<evidence type="ECO:0000313" key="2">
    <source>
        <dbReference type="EMBL" id="RXZ61042.1"/>
    </source>
</evidence>
<accession>A0A4Q2KC26</accession>
<feature type="binding site" evidence="1">
    <location>
        <position position="54"/>
    </location>
    <ligand>
        <name>Mg(2+)</name>
        <dbReference type="ChEBI" id="CHEBI:18420"/>
        <label>1</label>
    </ligand>
</feature>
<evidence type="ECO:0000313" key="3">
    <source>
        <dbReference type="Proteomes" id="UP000291269"/>
    </source>
</evidence>